<gene>
    <name evidence="2" type="ORF">BLA17378_03485</name>
</gene>
<comment type="caution">
    <text evidence="2">The sequence shown here is derived from an EMBL/GenBank/DDBJ whole genome shotgun (WGS) entry which is preliminary data.</text>
</comment>
<protein>
    <submittedName>
        <fullName evidence="2">Uncharacterized protein</fullName>
    </submittedName>
</protein>
<evidence type="ECO:0000313" key="3">
    <source>
        <dbReference type="Proteomes" id="UP000494120"/>
    </source>
</evidence>
<dbReference type="PROSITE" id="PS00018">
    <property type="entry name" value="EF_HAND_1"/>
    <property type="match status" value="1"/>
</dbReference>
<proteinExistence type="predicted"/>
<evidence type="ECO:0000256" key="1">
    <source>
        <dbReference type="SAM" id="MobiDB-lite"/>
    </source>
</evidence>
<dbReference type="EMBL" id="CABVQG010000011">
    <property type="protein sequence ID" value="VWC74201.1"/>
    <property type="molecule type" value="Genomic_DNA"/>
</dbReference>
<name>A0ABY6XX34_9BURK</name>
<sequence>MPSLFAHTSNLQIITLPGAATPNVPLAAPHRNRSVDTDGDRLLSPHEIAILMVLASEPRRQQGDPADLHCLADRGLVRLEAAPLAAAHVRLSDRGRQMVSRLAEPGQPRWGGHADITIAGRTSTSAAGVDRRSASPRQGEGT</sequence>
<accession>A0ABY6XX34</accession>
<evidence type="ECO:0000313" key="2">
    <source>
        <dbReference type="EMBL" id="VWC74201.1"/>
    </source>
</evidence>
<keyword evidence="3" id="KW-1185">Reference proteome</keyword>
<reference evidence="2 3" key="1">
    <citation type="submission" date="2019-09" db="EMBL/GenBank/DDBJ databases">
        <authorList>
            <person name="Depoorter E."/>
        </authorList>
    </citation>
    <scope>NUCLEOTIDE SEQUENCE [LARGE SCALE GENOMIC DNA]</scope>
    <source>
        <strain evidence="2 3">R-17378</strain>
    </source>
</reference>
<organism evidence="2 3">
    <name type="scientific">Burkholderia aenigmatica</name>
    <dbReference type="NCBI Taxonomy" id="2015348"/>
    <lineage>
        <taxon>Bacteria</taxon>
        <taxon>Pseudomonadati</taxon>
        <taxon>Pseudomonadota</taxon>
        <taxon>Betaproteobacteria</taxon>
        <taxon>Burkholderiales</taxon>
        <taxon>Burkholderiaceae</taxon>
        <taxon>Burkholderia</taxon>
        <taxon>Burkholderia cepacia complex</taxon>
    </lineage>
</organism>
<feature type="region of interest" description="Disordered" evidence="1">
    <location>
        <begin position="104"/>
        <end position="142"/>
    </location>
</feature>
<dbReference type="Proteomes" id="UP000494120">
    <property type="component" value="Unassembled WGS sequence"/>
</dbReference>
<dbReference type="InterPro" id="IPR018247">
    <property type="entry name" value="EF_Hand_1_Ca_BS"/>
</dbReference>